<accession>A0A6J6US32</accession>
<name>A0A6J6US32_9ZZZZ</name>
<dbReference type="AlphaFoldDB" id="A0A6J6US32"/>
<proteinExistence type="predicted"/>
<sequence length="54" mass="6053">MLRDPMTGCLGVTTAPIIERTIVIGYPERVIALGVTQEDESARHLGNELRHRHE</sequence>
<evidence type="ECO:0000313" key="1">
    <source>
        <dbReference type="EMBL" id="CAB4762751.1"/>
    </source>
</evidence>
<dbReference type="EMBL" id="CAEZYZ010000280">
    <property type="protein sequence ID" value="CAB4762751.1"/>
    <property type="molecule type" value="Genomic_DNA"/>
</dbReference>
<organism evidence="1">
    <name type="scientific">freshwater metagenome</name>
    <dbReference type="NCBI Taxonomy" id="449393"/>
    <lineage>
        <taxon>unclassified sequences</taxon>
        <taxon>metagenomes</taxon>
        <taxon>ecological metagenomes</taxon>
    </lineage>
</organism>
<gene>
    <name evidence="1" type="ORF">UFOPK2810_01453</name>
</gene>
<protein>
    <submittedName>
        <fullName evidence="1">Unannotated protein</fullName>
    </submittedName>
</protein>
<reference evidence="1" key="1">
    <citation type="submission" date="2020-05" db="EMBL/GenBank/DDBJ databases">
        <authorList>
            <person name="Chiriac C."/>
            <person name="Salcher M."/>
            <person name="Ghai R."/>
            <person name="Kavagutti S V."/>
        </authorList>
    </citation>
    <scope>NUCLEOTIDE SEQUENCE</scope>
</reference>